<dbReference type="Pfam" id="PF00480">
    <property type="entry name" value="ROK"/>
    <property type="match status" value="1"/>
</dbReference>
<dbReference type="SUPFAM" id="SSF53067">
    <property type="entry name" value="Actin-like ATPase domain"/>
    <property type="match status" value="1"/>
</dbReference>
<comment type="caution">
    <text evidence="2">The sequence shown here is derived from an EMBL/GenBank/DDBJ whole genome shotgun (WGS) entry which is preliminary data.</text>
</comment>
<name>A0A928UVE9_9SPHI</name>
<evidence type="ECO:0000256" key="1">
    <source>
        <dbReference type="ARBA" id="ARBA00006479"/>
    </source>
</evidence>
<evidence type="ECO:0000313" key="3">
    <source>
        <dbReference type="Proteomes" id="UP000616201"/>
    </source>
</evidence>
<gene>
    <name evidence="2" type="ORF">C4F49_07080</name>
</gene>
<sequence length="400" mass="43720">MTSQNLENLKLQIVKSLYFLKPQSIAELASSIGKSVPNITKAVNNLLQEDLIIDSGLAPSTGGRRAAQFELNREVHPYLIAVAIDQYKTSITVFDVHNNQLVTPKEIENPLLDSDRAFKNVIDLIEETVNLFLGHSFLGIGITMPGFVEQKTGINNSYTSKNPLFKLKDHIQQHFNLPTYIENDSSAIAIAEKKFGKAIQSQNALIINLNWGVGLGMIVNNQLFRGHSGYAGEFSHIPLSNNNKLCSCGKKGCIEVDASLLSAIEFVNEKIKSGEESVLKTLSTSATDSESLITAVQNGDQLAISAVQNIAYMLGKGISTLIHIMNPEKIIISGRGADFGNILLLSIQSSVQEFSIPRLSKNTTIELSTLEHIQLLGSACVLVEQAKWKTKQLQSTEALT</sequence>
<dbReference type="AlphaFoldDB" id="A0A928UVE9"/>
<dbReference type="InterPro" id="IPR036388">
    <property type="entry name" value="WH-like_DNA-bd_sf"/>
</dbReference>
<proteinExistence type="inferred from homology"/>
<keyword evidence="3" id="KW-1185">Reference proteome</keyword>
<evidence type="ECO:0000313" key="2">
    <source>
        <dbReference type="EMBL" id="MBE8713437.1"/>
    </source>
</evidence>
<dbReference type="InterPro" id="IPR043129">
    <property type="entry name" value="ATPase_NBD"/>
</dbReference>
<dbReference type="InterPro" id="IPR000600">
    <property type="entry name" value="ROK"/>
</dbReference>
<protein>
    <submittedName>
        <fullName evidence="2">ROK family protein</fullName>
    </submittedName>
</protein>
<reference evidence="2" key="1">
    <citation type="submission" date="2018-02" db="EMBL/GenBank/DDBJ databases">
        <authorList>
            <person name="Vasarhelyi B.M."/>
            <person name="Deshmukh S."/>
            <person name="Balint B."/>
            <person name="Kukolya J."/>
        </authorList>
    </citation>
    <scope>NUCLEOTIDE SEQUENCE</scope>
    <source>
        <strain evidence="2">KB22</strain>
    </source>
</reference>
<dbReference type="SUPFAM" id="SSF46785">
    <property type="entry name" value="Winged helix' DNA-binding domain"/>
    <property type="match status" value="1"/>
</dbReference>
<organism evidence="2 3">
    <name type="scientific">Sphingobacterium hungaricum</name>
    <dbReference type="NCBI Taxonomy" id="2082723"/>
    <lineage>
        <taxon>Bacteria</taxon>
        <taxon>Pseudomonadati</taxon>
        <taxon>Bacteroidota</taxon>
        <taxon>Sphingobacteriia</taxon>
        <taxon>Sphingobacteriales</taxon>
        <taxon>Sphingobacteriaceae</taxon>
        <taxon>Sphingobacterium</taxon>
    </lineage>
</organism>
<dbReference type="PANTHER" id="PTHR18964">
    <property type="entry name" value="ROK (REPRESSOR, ORF, KINASE) FAMILY"/>
    <property type="match status" value="1"/>
</dbReference>
<dbReference type="PANTHER" id="PTHR18964:SF149">
    <property type="entry name" value="BIFUNCTIONAL UDP-N-ACETYLGLUCOSAMINE 2-EPIMERASE_N-ACETYLMANNOSAMINE KINASE"/>
    <property type="match status" value="1"/>
</dbReference>
<accession>A0A928UVE9</accession>
<dbReference type="Gene3D" id="3.30.420.40">
    <property type="match status" value="2"/>
</dbReference>
<dbReference type="EMBL" id="PRDK01000004">
    <property type="protein sequence ID" value="MBE8713437.1"/>
    <property type="molecule type" value="Genomic_DNA"/>
</dbReference>
<dbReference type="Proteomes" id="UP000616201">
    <property type="component" value="Unassembled WGS sequence"/>
</dbReference>
<dbReference type="Gene3D" id="1.10.10.10">
    <property type="entry name" value="Winged helix-like DNA-binding domain superfamily/Winged helix DNA-binding domain"/>
    <property type="match status" value="1"/>
</dbReference>
<comment type="similarity">
    <text evidence="1">Belongs to the ROK (NagC/XylR) family.</text>
</comment>
<dbReference type="InterPro" id="IPR036390">
    <property type="entry name" value="WH_DNA-bd_sf"/>
</dbReference>